<keyword evidence="3" id="KW-0274">FAD</keyword>
<protein>
    <submittedName>
        <fullName evidence="6">Thioredoxin reductase</fullName>
    </submittedName>
</protein>
<dbReference type="InterPro" id="IPR020946">
    <property type="entry name" value="Flavin_mOase-like"/>
</dbReference>
<proteinExistence type="inferred from homology"/>
<evidence type="ECO:0000256" key="1">
    <source>
        <dbReference type="ARBA" id="ARBA00009183"/>
    </source>
</evidence>
<dbReference type="Pfam" id="PF00743">
    <property type="entry name" value="FMO-like"/>
    <property type="match status" value="1"/>
</dbReference>
<dbReference type="PRINTS" id="PR00370">
    <property type="entry name" value="FMOXYGENASE"/>
</dbReference>
<keyword evidence="4" id="KW-0521">NADP</keyword>
<evidence type="ECO:0000313" key="7">
    <source>
        <dbReference type="Proteomes" id="UP001549366"/>
    </source>
</evidence>
<dbReference type="PIRSF" id="PIRSF000332">
    <property type="entry name" value="FMO"/>
    <property type="match status" value="1"/>
</dbReference>
<dbReference type="Gene3D" id="3.50.50.60">
    <property type="entry name" value="FAD/NAD(P)-binding domain"/>
    <property type="match status" value="2"/>
</dbReference>
<name>A0ABV2SHU6_9GAMM</name>
<keyword evidence="7" id="KW-1185">Reference proteome</keyword>
<dbReference type="InterPro" id="IPR036188">
    <property type="entry name" value="FAD/NAD-bd_sf"/>
</dbReference>
<evidence type="ECO:0000313" key="6">
    <source>
        <dbReference type="EMBL" id="MET4757320.1"/>
    </source>
</evidence>
<evidence type="ECO:0000256" key="2">
    <source>
        <dbReference type="ARBA" id="ARBA00022630"/>
    </source>
</evidence>
<dbReference type="InterPro" id="IPR050346">
    <property type="entry name" value="FMO-like"/>
</dbReference>
<dbReference type="RefSeq" id="WP_354007482.1">
    <property type="nucleotide sequence ID" value="NZ_JBEWTA010000001.1"/>
</dbReference>
<comment type="caution">
    <text evidence="6">The sequence shown here is derived from an EMBL/GenBank/DDBJ whole genome shotgun (WGS) entry which is preliminary data.</text>
</comment>
<sequence>MSANKEVAIIGAGPAGLITGSILKKAGFTITLFEQRNCLGGSWAIQPLSELIDIRDGLSGIYCPTYPTLRCNVPRQTMALPDFPYPDDYPCYPRHDEVLSQLQRFAEHNGLLPHIRFNHRFLTLEASPKSGLTNGNPKRWQIQTSQNSAEFDAVVFCNSRYYYPKLPDLEPLLSFTGRLEHSFSYRGPAAYRNQRIALVGTGPSGEDLSREISHCASRVFLCAHSGSRELHKPIWKPYGANQNLTRHRDVIACNGRTVILENGEKLQDIDVLILCTGYQPDPVFRQALPGIELSGDKSCMAPLYLNLFHPVHPELSATGMTLASAPFILYHCQAEVIAGYLKGKIQLPTAQQRLFAAEQVELRSSGRVNFSVRRKISMKQLDQLANMASIPSPVKATVEALAISNKQRLKYPDHYRDLPWGSE</sequence>
<comment type="similarity">
    <text evidence="1">Belongs to the FMO family.</text>
</comment>
<organism evidence="6 7">
    <name type="scientific">Endozoicomonas lisbonensis</name>
    <dbReference type="NCBI Taxonomy" id="3120522"/>
    <lineage>
        <taxon>Bacteria</taxon>
        <taxon>Pseudomonadati</taxon>
        <taxon>Pseudomonadota</taxon>
        <taxon>Gammaproteobacteria</taxon>
        <taxon>Oceanospirillales</taxon>
        <taxon>Endozoicomonadaceae</taxon>
        <taxon>Endozoicomonas</taxon>
    </lineage>
</organism>
<reference evidence="6 7" key="1">
    <citation type="submission" date="2024-06" db="EMBL/GenBank/DDBJ databases">
        <title>Genomic Encyclopedia of Type Strains, Phase V (KMG-V): Genome sequencing to study the core and pangenomes of soil and plant-associated prokaryotes.</title>
        <authorList>
            <person name="Whitman W."/>
        </authorList>
    </citation>
    <scope>NUCLEOTIDE SEQUENCE [LARGE SCALE GENOMIC DNA]</scope>
    <source>
        <strain evidence="6 7">NE40</strain>
    </source>
</reference>
<dbReference type="SUPFAM" id="SSF51905">
    <property type="entry name" value="FAD/NAD(P)-binding domain"/>
    <property type="match status" value="2"/>
</dbReference>
<accession>A0ABV2SHU6</accession>
<keyword evidence="2" id="KW-0285">Flavoprotein</keyword>
<dbReference type="PANTHER" id="PTHR23023">
    <property type="entry name" value="DIMETHYLANILINE MONOOXYGENASE"/>
    <property type="match status" value="1"/>
</dbReference>
<evidence type="ECO:0000256" key="4">
    <source>
        <dbReference type="ARBA" id="ARBA00022857"/>
    </source>
</evidence>
<dbReference type="InterPro" id="IPR000960">
    <property type="entry name" value="Flavin_mOase"/>
</dbReference>
<dbReference type="EMBL" id="JBEWTB010000002">
    <property type="protein sequence ID" value="MET4757320.1"/>
    <property type="molecule type" value="Genomic_DNA"/>
</dbReference>
<gene>
    <name evidence="6" type="ORF">V5J35_002512</name>
</gene>
<dbReference type="Proteomes" id="UP001549366">
    <property type="component" value="Unassembled WGS sequence"/>
</dbReference>
<evidence type="ECO:0000256" key="5">
    <source>
        <dbReference type="ARBA" id="ARBA00023002"/>
    </source>
</evidence>
<evidence type="ECO:0000256" key="3">
    <source>
        <dbReference type="ARBA" id="ARBA00022827"/>
    </source>
</evidence>
<keyword evidence="5" id="KW-0560">Oxidoreductase</keyword>